<name>A0ABZ2TC24_9ENTE</name>
<evidence type="ECO:0000313" key="1">
    <source>
        <dbReference type="EMBL" id="WYJ87674.1"/>
    </source>
</evidence>
<organism evidence="1 2">
    <name type="scientific">Candidatus Enterococcus lemimoniae</name>
    <dbReference type="NCBI Taxonomy" id="1834167"/>
    <lineage>
        <taxon>Bacteria</taxon>
        <taxon>Bacillati</taxon>
        <taxon>Bacillota</taxon>
        <taxon>Bacilli</taxon>
        <taxon>Lactobacillales</taxon>
        <taxon>Enterococcaceae</taxon>
        <taxon>Enterococcus</taxon>
    </lineage>
</organism>
<dbReference type="Proteomes" id="UP000195080">
    <property type="component" value="Chromosome"/>
</dbReference>
<protein>
    <submittedName>
        <fullName evidence="1">Uncharacterized protein</fullName>
    </submittedName>
</protein>
<gene>
    <name evidence="1" type="ORF">A5866_002798</name>
</gene>
<evidence type="ECO:0000313" key="2">
    <source>
        <dbReference type="Proteomes" id="UP000195080"/>
    </source>
</evidence>
<reference evidence="2" key="1">
    <citation type="submission" date="2017-05" db="EMBL/GenBank/DDBJ databases">
        <title>The Genome Sequence of EEnterococcus faecalis 9F2_4866.</title>
        <authorList>
            <consortium name="The Broad Institute Genomics Platform"/>
            <consortium name="The Broad Institute Genomic Center for Infectious Diseases"/>
            <person name="Earl A."/>
            <person name="Manson A."/>
            <person name="Schwartman J."/>
            <person name="Gilmore M."/>
            <person name="Abouelleil A."/>
            <person name="Cao P."/>
            <person name="Chapman S."/>
            <person name="Cusick C."/>
            <person name="Shea T."/>
            <person name="Young S."/>
            <person name="Neafsey D."/>
            <person name="Nusbaum C."/>
            <person name="Birren B."/>
        </authorList>
    </citation>
    <scope>NUCLEOTIDE SEQUENCE [LARGE SCALE GENOMIC DNA]</scope>
    <source>
        <strain evidence="2">12C11_DIV0727</strain>
    </source>
</reference>
<proteinExistence type="predicted"/>
<keyword evidence="2" id="KW-1185">Reference proteome</keyword>
<sequence>MNKQLLIPFFSCIKNCWNGKGFSVKDTSWMTDVNKNWNDRVERRDKKILDGCQIIRVFDERYGTDRYMIEKNGCRYQVNEDDLSADLKSLIKKYGLNVLELSPAEMTKRVNDFQKSGRDYFGGDKGKISGLIGLSHGQDFMGNVQESGVWDALWALGLTGAAVRNAQIYDKVSGTNKEVVDEVTNSVLEAPRSGSGFEGG</sequence>
<dbReference type="EMBL" id="CP147248">
    <property type="protein sequence ID" value="WYJ87674.1"/>
    <property type="molecule type" value="Genomic_DNA"/>
</dbReference>
<accession>A0ABZ2TC24</accession>